<reference evidence="2" key="1">
    <citation type="submission" date="2024-03" db="EMBL/GenBank/DDBJ databases">
        <title>Human intestinal bacterial collection.</title>
        <authorList>
            <person name="Pauvert C."/>
            <person name="Hitch T.C.A."/>
            <person name="Clavel T."/>
        </authorList>
    </citation>
    <scope>NUCLEOTIDE SEQUENCE [LARGE SCALE GENOMIC DNA]</scope>
    <source>
        <strain evidence="2">CLA-AA-H89B</strain>
    </source>
</reference>
<evidence type="ECO:0000313" key="2">
    <source>
        <dbReference type="EMBL" id="MEQ2554536.1"/>
    </source>
</evidence>
<feature type="domain" description="Putative sugar diacid recognition" evidence="1">
    <location>
        <begin position="2"/>
        <end position="80"/>
    </location>
</feature>
<dbReference type="InterPro" id="IPR008599">
    <property type="entry name" value="Diacid_rec"/>
</dbReference>
<gene>
    <name evidence="2" type="ORF">WMO37_05805</name>
</gene>
<evidence type="ECO:0000313" key="3">
    <source>
        <dbReference type="Proteomes" id="UP001546774"/>
    </source>
</evidence>
<keyword evidence="3" id="KW-1185">Reference proteome</keyword>
<comment type="caution">
    <text evidence="2">The sequence shown here is derived from an EMBL/GenBank/DDBJ whole genome shotgun (WGS) entry which is preliminary data.</text>
</comment>
<organism evidence="2 3">
    <name type="scientific">Lachnospira intestinalis</name>
    <dbReference type="NCBI Taxonomy" id="3133158"/>
    <lineage>
        <taxon>Bacteria</taxon>
        <taxon>Bacillati</taxon>
        <taxon>Bacillota</taxon>
        <taxon>Clostridia</taxon>
        <taxon>Lachnospirales</taxon>
        <taxon>Lachnospiraceae</taxon>
        <taxon>Lachnospira</taxon>
    </lineage>
</organism>
<proteinExistence type="predicted"/>
<protein>
    <submittedName>
        <fullName evidence="2">Sugar diacid recognition domain-containing protein</fullName>
    </submittedName>
</protein>
<dbReference type="Pfam" id="PF05651">
    <property type="entry name" value="Diacid_rec"/>
    <property type="match status" value="1"/>
</dbReference>
<dbReference type="Proteomes" id="UP001546774">
    <property type="component" value="Unassembled WGS sequence"/>
</dbReference>
<name>A0ABV1H4B8_9FIRM</name>
<accession>A0ABV1H4B8</accession>
<sequence length="197" mass="22366">MKAGETIEVTDDDSFFGTKRGINIPITYNGKIIAVIGISGAVEEVRKYAYLAQKITDILLKERELESLGAQKKNRLNYVIRCLINRENMNTAYLSDTLKENGLSEDTLCRVVIVRLNVRYNPNNLFMIQSAITQAFAQMNCSFYRYNYPNEYILIIEKERLEKNRHILKRLADTYEKVLCIGVGSVSTVMAGAASYG</sequence>
<evidence type="ECO:0000259" key="1">
    <source>
        <dbReference type="Pfam" id="PF05651"/>
    </source>
</evidence>
<dbReference type="EMBL" id="JBBMFS010000004">
    <property type="protein sequence ID" value="MEQ2554536.1"/>
    <property type="molecule type" value="Genomic_DNA"/>
</dbReference>